<evidence type="ECO:0000313" key="1">
    <source>
        <dbReference type="EMBL" id="RXH58763.1"/>
    </source>
</evidence>
<organism evidence="1 2">
    <name type="scientific">Granulicella sibirica</name>
    <dbReference type="NCBI Taxonomy" id="2479048"/>
    <lineage>
        <taxon>Bacteria</taxon>
        <taxon>Pseudomonadati</taxon>
        <taxon>Acidobacteriota</taxon>
        <taxon>Terriglobia</taxon>
        <taxon>Terriglobales</taxon>
        <taxon>Acidobacteriaceae</taxon>
        <taxon>Granulicella</taxon>
    </lineage>
</organism>
<proteinExistence type="predicted"/>
<comment type="caution">
    <text evidence="1">The sequence shown here is derived from an EMBL/GenBank/DDBJ whole genome shotgun (WGS) entry which is preliminary data.</text>
</comment>
<dbReference type="AlphaFoldDB" id="A0A4Q0T4Z2"/>
<name>A0A4Q0T4Z2_9BACT</name>
<reference evidence="1 2" key="1">
    <citation type="submission" date="2018-11" db="EMBL/GenBank/DDBJ databases">
        <authorList>
            <person name="Mardanov A.V."/>
            <person name="Ravin N.V."/>
            <person name="Dedysh S.N."/>
        </authorList>
    </citation>
    <scope>NUCLEOTIDE SEQUENCE [LARGE SCALE GENOMIC DNA]</scope>
    <source>
        <strain evidence="1 2">AF10</strain>
    </source>
</reference>
<reference evidence="2" key="2">
    <citation type="submission" date="2019-02" db="EMBL/GenBank/DDBJ databases">
        <title>Granulicella sibirica sp. nov., a psychrotolerant acidobacterium isolated from an organic soil layer in forested tundra, West Siberia.</title>
        <authorList>
            <person name="Oshkin I.Y."/>
            <person name="Kulichevskaya I.S."/>
            <person name="Rijpstra W.I.C."/>
            <person name="Sinninghe Damste J.S."/>
            <person name="Rakitin A.L."/>
            <person name="Ravin N.V."/>
            <person name="Dedysh S.N."/>
        </authorList>
    </citation>
    <scope>NUCLEOTIDE SEQUENCE [LARGE SCALE GENOMIC DNA]</scope>
    <source>
        <strain evidence="2">AF10</strain>
    </source>
</reference>
<sequence>MQGVATPAAATMQATAELVAAASNVAALERSPSIVEMASVAAPQA</sequence>
<accession>A0A4Q0T4Z2</accession>
<evidence type="ECO:0000313" key="2">
    <source>
        <dbReference type="Proteomes" id="UP000289437"/>
    </source>
</evidence>
<protein>
    <submittedName>
        <fullName evidence="1">Uncharacterized protein</fullName>
    </submittedName>
</protein>
<keyword evidence="2" id="KW-1185">Reference proteome</keyword>
<dbReference type="EMBL" id="RDSM01000001">
    <property type="protein sequence ID" value="RXH58763.1"/>
    <property type="molecule type" value="Genomic_DNA"/>
</dbReference>
<dbReference type="Proteomes" id="UP000289437">
    <property type="component" value="Unassembled WGS sequence"/>
</dbReference>
<gene>
    <name evidence="1" type="ORF">GRAN_2073</name>
</gene>